<evidence type="ECO:0000256" key="1">
    <source>
        <dbReference type="ARBA" id="ARBA00004127"/>
    </source>
</evidence>
<feature type="domain" description="HMA" evidence="18">
    <location>
        <begin position="10"/>
        <end position="76"/>
    </location>
</feature>
<dbReference type="EC" id="7.2.2.8" evidence="2"/>
<keyword evidence="9 16" id="KW-0067">ATP-binding</keyword>
<evidence type="ECO:0000313" key="19">
    <source>
        <dbReference type="EMBL" id="KNC51533.1"/>
    </source>
</evidence>
<evidence type="ECO:0000256" key="5">
    <source>
        <dbReference type="ARBA" id="ARBA00022723"/>
    </source>
</evidence>
<keyword evidence="10" id="KW-0460">Magnesium</keyword>
<feature type="transmembrane region" description="Helical" evidence="16">
    <location>
        <begin position="686"/>
        <end position="707"/>
    </location>
</feature>
<keyword evidence="8" id="KW-0187">Copper transport</keyword>
<dbReference type="InterPro" id="IPR023298">
    <property type="entry name" value="ATPase_P-typ_TM_dom_sf"/>
</dbReference>
<dbReference type="NCBIfam" id="TIGR00003">
    <property type="entry name" value="copper ion binding protein"/>
    <property type="match status" value="2"/>
</dbReference>
<dbReference type="OMA" id="MMMESIS"/>
<dbReference type="SUPFAM" id="SSF56784">
    <property type="entry name" value="HAD-like"/>
    <property type="match status" value="1"/>
</dbReference>
<keyword evidence="4 16" id="KW-0812">Transmembrane</keyword>
<dbReference type="PANTHER" id="PTHR43520:SF8">
    <property type="entry name" value="P-TYPE CU(+) TRANSPORTER"/>
    <property type="match status" value="1"/>
</dbReference>
<dbReference type="GO" id="GO:0016887">
    <property type="term" value="F:ATP hydrolysis activity"/>
    <property type="evidence" value="ECO:0007669"/>
    <property type="project" value="InterPro"/>
</dbReference>
<evidence type="ECO:0000256" key="7">
    <source>
        <dbReference type="ARBA" id="ARBA00022741"/>
    </source>
</evidence>
<proteinExistence type="inferred from homology"/>
<dbReference type="InterPro" id="IPR059000">
    <property type="entry name" value="ATPase_P-type_domA"/>
</dbReference>
<feature type="compositionally biased region" description="Basic and acidic residues" evidence="17">
    <location>
        <begin position="1409"/>
        <end position="1419"/>
    </location>
</feature>
<dbReference type="FunFam" id="3.30.70.100:FF:000001">
    <property type="entry name" value="ATPase copper transporting beta"/>
    <property type="match status" value="5"/>
</dbReference>
<dbReference type="InterPro" id="IPR001757">
    <property type="entry name" value="P_typ_ATPase"/>
</dbReference>
<dbReference type="CDD" id="cd00371">
    <property type="entry name" value="HMA"/>
    <property type="match status" value="6"/>
</dbReference>
<keyword evidence="3" id="KW-0813">Transport</keyword>
<keyword evidence="14" id="KW-0406">Ion transport</keyword>
<dbReference type="Pfam" id="PF00122">
    <property type="entry name" value="E1-E2_ATPase"/>
    <property type="match status" value="1"/>
</dbReference>
<dbReference type="InterPro" id="IPR023299">
    <property type="entry name" value="ATPase_P-typ_cyto_dom_N"/>
</dbReference>
<evidence type="ECO:0000256" key="9">
    <source>
        <dbReference type="ARBA" id="ARBA00022840"/>
    </source>
</evidence>
<dbReference type="NCBIfam" id="TIGR01525">
    <property type="entry name" value="ATPase-IB_hvy"/>
    <property type="match status" value="1"/>
</dbReference>
<dbReference type="PRINTS" id="PR00119">
    <property type="entry name" value="CATATPASE"/>
</dbReference>
<evidence type="ECO:0000256" key="15">
    <source>
        <dbReference type="ARBA" id="ARBA00023136"/>
    </source>
</evidence>
<accession>A0A0L0DJR3</accession>
<dbReference type="InterPro" id="IPR008250">
    <property type="entry name" value="ATPase_P-typ_transduc_dom_A_sf"/>
</dbReference>
<keyword evidence="15 16" id="KW-0472">Membrane</keyword>
<dbReference type="InterPro" id="IPR036412">
    <property type="entry name" value="HAD-like_sf"/>
</dbReference>
<dbReference type="RefSeq" id="XP_013755934.1">
    <property type="nucleotide sequence ID" value="XM_013900480.1"/>
</dbReference>
<feature type="region of interest" description="Disordered" evidence="17">
    <location>
        <begin position="457"/>
        <end position="482"/>
    </location>
</feature>
<dbReference type="GO" id="GO:0005524">
    <property type="term" value="F:ATP binding"/>
    <property type="evidence" value="ECO:0007669"/>
    <property type="project" value="UniProtKB-UniRule"/>
</dbReference>
<dbReference type="InterPro" id="IPR006121">
    <property type="entry name" value="HMA_dom"/>
</dbReference>
<feature type="domain" description="HMA" evidence="18">
    <location>
        <begin position="564"/>
        <end position="630"/>
    </location>
</feature>
<dbReference type="GeneID" id="25566349"/>
<dbReference type="Gene3D" id="3.40.50.1000">
    <property type="entry name" value="HAD superfamily/HAD-like"/>
    <property type="match status" value="1"/>
</dbReference>
<feature type="domain" description="HMA" evidence="18">
    <location>
        <begin position="210"/>
        <end position="277"/>
    </location>
</feature>
<name>A0A0L0DJR3_THETB</name>
<feature type="domain" description="HMA" evidence="18">
    <location>
        <begin position="488"/>
        <end position="554"/>
    </location>
</feature>
<protein>
    <recommendedName>
        <fullName evidence="2">P-type Cu(+) transporter</fullName>
        <ecNumber evidence="2">7.2.2.8</ecNumber>
    </recommendedName>
</protein>
<feature type="transmembrane region" description="Helical" evidence="16">
    <location>
        <begin position="1332"/>
        <end position="1351"/>
    </location>
</feature>
<organism evidence="19 20">
    <name type="scientific">Thecamonas trahens ATCC 50062</name>
    <dbReference type="NCBI Taxonomy" id="461836"/>
    <lineage>
        <taxon>Eukaryota</taxon>
        <taxon>Apusozoa</taxon>
        <taxon>Apusomonadida</taxon>
        <taxon>Apusomonadidae</taxon>
        <taxon>Thecamonas</taxon>
    </lineage>
</organism>
<dbReference type="SUPFAM" id="SSF81660">
    <property type="entry name" value="Metal cation-transporting ATPase, ATP-binding domain N"/>
    <property type="match status" value="1"/>
</dbReference>
<dbReference type="InterPro" id="IPR017969">
    <property type="entry name" value="Heavy-metal-associated_CS"/>
</dbReference>
<feature type="transmembrane region" description="Helical" evidence="16">
    <location>
        <begin position="920"/>
        <end position="940"/>
    </location>
</feature>
<feature type="domain" description="HMA" evidence="18">
    <location>
        <begin position="372"/>
        <end position="440"/>
    </location>
</feature>
<dbReference type="Proteomes" id="UP000054408">
    <property type="component" value="Unassembled WGS sequence"/>
</dbReference>
<keyword evidence="20" id="KW-1185">Reference proteome</keyword>
<dbReference type="GO" id="GO:0043682">
    <property type="term" value="F:P-type divalent copper transporter activity"/>
    <property type="evidence" value="ECO:0007669"/>
    <property type="project" value="TreeGrafter"/>
</dbReference>
<dbReference type="GO" id="GO:0016020">
    <property type="term" value="C:membrane"/>
    <property type="evidence" value="ECO:0007669"/>
    <property type="project" value="UniProtKB-SubCell"/>
</dbReference>
<dbReference type="NCBIfam" id="TIGR01494">
    <property type="entry name" value="ATPase_P-type"/>
    <property type="match status" value="2"/>
</dbReference>
<dbReference type="SFLD" id="SFLDF00027">
    <property type="entry name" value="p-type_atpase"/>
    <property type="match status" value="1"/>
</dbReference>
<keyword evidence="6" id="KW-0677">Repeat</keyword>
<dbReference type="FunFam" id="2.70.150.10:FF:000002">
    <property type="entry name" value="Copper-transporting ATPase 1, putative"/>
    <property type="match status" value="1"/>
</dbReference>
<evidence type="ECO:0000256" key="6">
    <source>
        <dbReference type="ARBA" id="ARBA00022737"/>
    </source>
</evidence>
<feature type="compositionally biased region" description="Low complexity" evidence="17">
    <location>
        <begin position="468"/>
        <end position="482"/>
    </location>
</feature>
<feature type="domain" description="HMA" evidence="18">
    <location>
        <begin position="126"/>
        <end position="196"/>
    </location>
</feature>
<dbReference type="eggNOG" id="KOG0207">
    <property type="taxonomic scope" value="Eukaryota"/>
</dbReference>
<dbReference type="Gene3D" id="3.30.70.100">
    <property type="match status" value="7"/>
</dbReference>
<dbReference type="Pfam" id="PF00403">
    <property type="entry name" value="HMA"/>
    <property type="match status" value="4"/>
</dbReference>
<feature type="transmembrane region" description="Helical" evidence="16">
    <location>
        <begin position="960"/>
        <end position="982"/>
    </location>
</feature>
<dbReference type="InterPro" id="IPR036163">
    <property type="entry name" value="HMA_dom_sf"/>
</dbReference>
<keyword evidence="13" id="KW-0186">Copper</keyword>
<dbReference type="EMBL" id="GL349468">
    <property type="protein sequence ID" value="KNC51533.1"/>
    <property type="molecule type" value="Genomic_DNA"/>
</dbReference>
<comment type="similarity">
    <text evidence="16">Belongs to the cation transport ATPase (P-type) (TC 3.A.3) family. Type IB subfamily.</text>
</comment>
<dbReference type="OrthoDB" id="432719at2759"/>
<feature type="compositionally biased region" description="Basic residues" evidence="17">
    <location>
        <begin position="1399"/>
        <end position="1408"/>
    </location>
</feature>
<dbReference type="Gene3D" id="2.70.150.10">
    <property type="entry name" value="Calcium-transporting ATPase, cytoplasmic transduction domain A"/>
    <property type="match status" value="1"/>
</dbReference>
<reference evidence="19 20" key="1">
    <citation type="submission" date="2010-05" db="EMBL/GenBank/DDBJ databases">
        <title>The Genome Sequence of Thecamonas trahens ATCC 50062.</title>
        <authorList>
            <consortium name="The Broad Institute Genome Sequencing Platform"/>
            <person name="Russ C."/>
            <person name="Cuomo C."/>
            <person name="Shea T."/>
            <person name="Young S.K."/>
            <person name="Zeng Q."/>
            <person name="Koehrsen M."/>
            <person name="Haas B."/>
            <person name="Borodovsky M."/>
            <person name="Guigo R."/>
            <person name="Alvarado L."/>
            <person name="Berlin A."/>
            <person name="Bochicchio J."/>
            <person name="Borenstein D."/>
            <person name="Chapman S."/>
            <person name="Chen Z."/>
            <person name="Freedman E."/>
            <person name="Gellesch M."/>
            <person name="Goldberg J."/>
            <person name="Griggs A."/>
            <person name="Gujja S."/>
            <person name="Heilman E."/>
            <person name="Heiman D."/>
            <person name="Hepburn T."/>
            <person name="Howarth C."/>
            <person name="Jen D."/>
            <person name="Larson L."/>
            <person name="Mehta T."/>
            <person name="Park D."/>
            <person name="Pearson M."/>
            <person name="Roberts A."/>
            <person name="Saif S."/>
            <person name="Shenoy N."/>
            <person name="Sisk P."/>
            <person name="Stolte C."/>
            <person name="Sykes S."/>
            <person name="Thomson T."/>
            <person name="Walk T."/>
            <person name="White J."/>
            <person name="Yandava C."/>
            <person name="Burger G."/>
            <person name="Gray M.W."/>
            <person name="Holland P.W.H."/>
            <person name="King N."/>
            <person name="Lang F.B.F."/>
            <person name="Roger A.J."/>
            <person name="Ruiz-Trillo I."/>
            <person name="Lander E."/>
            <person name="Nusbaum C."/>
        </authorList>
    </citation>
    <scope>NUCLEOTIDE SEQUENCE [LARGE SCALE GENOMIC DNA]</scope>
    <source>
        <strain evidence="19 20">ATCC 50062</strain>
    </source>
</reference>
<evidence type="ECO:0000256" key="12">
    <source>
        <dbReference type="ARBA" id="ARBA00022989"/>
    </source>
</evidence>
<feature type="transmembrane region" description="Helical" evidence="16">
    <location>
        <begin position="1363"/>
        <end position="1383"/>
    </location>
</feature>
<keyword evidence="12 16" id="KW-1133">Transmembrane helix</keyword>
<keyword evidence="5 16" id="KW-0479">Metal-binding</keyword>
<dbReference type="SUPFAM" id="SSF81653">
    <property type="entry name" value="Calcium ATPase, transduction domain A"/>
    <property type="match status" value="1"/>
</dbReference>
<dbReference type="InterPro" id="IPR023214">
    <property type="entry name" value="HAD_sf"/>
</dbReference>
<dbReference type="CDD" id="cd02094">
    <property type="entry name" value="P-type_ATPase_Cu-like"/>
    <property type="match status" value="1"/>
</dbReference>
<keyword evidence="11" id="KW-1278">Translocase</keyword>
<comment type="subcellular location">
    <subcellularLocation>
        <location evidence="1">Endomembrane system</location>
        <topology evidence="1">Multi-pass membrane protein</topology>
    </subcellularLocation>
    <subcellularLocation>
        <location evidence="16">Membrane</location>
    </subcellularLocation>
</comment>
<dbReference type="GO" id="GO:0140581">
    <property type="term" value="F:P-type monovalent copper transporter activity"/>
    <property type="evidence" value="ECO:0007669"/>
    <property type="project" value="UniProtKB-EC"/>
</dbReference>
<dbReference type="InterPro" id="IPR044492">
    <property type="entry name" value="P_typ_ATPase_HD_dom"/>
</dbReference>
<dbReference type="PROSITE" id="PS50846">
    <property type="entry name" value="HMA_2"/>
    <property type="match status" value="7"/>
</dbReference>
<dbReference type="GO" id="GO:0005507">
    <property type="term" value="F:copper ion binding"/>
    <property type="evidence" value="ECO:0007669"/>
    <property type="project" value="InterPro"/>
</dbReference>
<evidence type="ECO:0000256" key="14">
    <source>
        <dbReference type="ARBA" id="ARBA00023065"/>
    </source>
</evidence>
<dbReference type="SFLD" id="SFLDG00002">
    <property type="entry name" value="C1.7:_P-type_atpase_like"/>
    <property type="match status" value="1"/>
</dbReference>
<evidence type="ECO:0000256" key="4">
    <source>
        <dbReference type="ARBA" id="ARBA00022692"/>
    </source>
</evidence>
<dbReference type="SFLD" id="SFLDS00003">
    <property type="entry name" value="Haloacid_Dehalogenase"/>
    <property type="match status" value="1"/>
</dbReference>
<evidence type="ECO:0000256" key="17">
    <source>
        <dbReference type="SAM" id="MobiDB-lite"/>
    </source>
</evidence>
<evidence type="ECO:0000256" key="13">
    <source>
        <dbReference type="ARBA" id="ARBA00023008"/>
    </source>
</evidence>
<evidence type="ECO:0000256" key="3">
    <source>
        <dbReference type="ARBA" id="ARBA00022448"/>
    </source>
</evidence>
<dbReference type="GO" id="GO:0012505">
    <property type="term" value="C:endomembrane system"/>
    <property type="evidence" value="ECO:0007669"/>
    <property type="project" value="UniProtKB-SubCell"/>
</dbReference>
<dbReference type="InterPro" id="IPR027256">
    <property type="entry name" value="P-typ_ATPase_IB"/>
</dbReference>
<sequence>MRGSNSEEWSIVTLHISGMTCTSCTQAVEAALGQVDGVLSAHASLDEHLVRISYHPSKVSIARLGEAVESAGFELATRSELVSTAGSLTTATSIGSLVSGESGQQRDGGDSGLASLRMAARGAPGVVVVVAIDGMTCSSCTSSVTAALGERVAGAQVEALSLDPGLLVASVKGNIVPGTVAAEVAAAVEGAGFDARVVSAVPLAELAGQQVSIIAVDGMTCGSCVAAIRGQLPKLDGVLGLDAVELTPGLVVARHNEQQIDRAGLVSAVEALGFDARTVASVTGELASLAAHARVTLEVLGMTCGSCVAAIESNLPLTRGVDRVLSVTLVSGGASTVEVILDRAVGTIDGLVGAVEDLGFDASVVGEPTPLYALTVGVTGMTCSSCVNSITGALRVLPFVDTAVVSLDDETAVVYADTALDSEAKAQVRGAIEDAGFDVVEGREHAAVVTRSLLSKASSGTQSGGRGSASDAAGGAGQSGSRVSSSAQRAVFGVSGMSCASCVRSIENHFAARPGVVSIVVGLLAEKAEVMFEPEQTSVDELVAEFDEIGFGAEFLEAETSQLTHTRLDVDGMTCSSCVHTIESNVGEMDGVASVAVNLTTGVASIKHQSAVVGPRDLIAAVEELGFEARLAAAEASVDRLTKASETADWRAKFVTSLMFTVPIFLLSFVFNHVEPVSSFLEARSFLGASHANVFLAILSAPVQFGLGKPFYISAYKSMKHWSPTMDVLVVSATTISWSYSLLATAVSVVRPSYRATTFFETSAMLLTFILMGRMFESLAKGKTSAAITSLLGLQPKTATLLVLEEEGDATSSEVSREVISLDLVQRGDVLLVQPGDAIPTDGRVVSGRSTVDESMITGESMPVTKEAGDTVLGGTINVNSSFRMEATAVGSSTALAQIIKLVEEAQTSKAPIQSFADGVAAKFVPGVLLLAAANFVLWLVLTSSGTLPAACYPHGSSGFLTSLMFGVSVLVIACPCALGLATPTAVMVGTGVGAAHGILIKGGAALESCHRVTTVVFDKTGTFTLGKPTVIEHAACAAWSESVDDAELVLFQLAGALEANSQHPLALAILEHCKGTLGLEPGQLPVVSEFESVTGHGVEAVVVAPCDVELDALGVDGPVRVAAGQPLRVRVGAPRFMTADGSEGGELLSENDMEIGDFLAEHEPLGRTVVLVSVVAGSSGRHVLLGAIAIADKVRPESAGVVAALRSRGIQVHMLTGDNAMAANYIGTQLGLPPDCITANVLPAQKAAAVRALQAQDAWVNGGAKPMVAMVGDGINDAPALAEADVGIAIGAGTDVAIDVADVVIMKSSLVDVLVAIDLSSVTFNRIRLNFVWALVYNCVGIPLAAGWLYWCPYSTIMIPPWLGGLAMAMSSVSVVCSSLLLRRYKPPTLAELMKPGAVRRQRRQGRGMRDEVPLLGP</sequence>
<evidence type="ECO:0000256" key="11">
    <source>
        <dbReference type="ARBA" id="ARBA00022967"/>
    </source>
</evidence>
<evidence type="ECO:0000259" key="18">
    <source>
        <dbReference type="PROSITE" id="PS50846"/>
    </source>
</evidence>
<evidence type="ECO:0000313" key="20">
    <source>
        <dbReference type="Proteomes" id="UP000054408"/>
    </source>
</evidence>
<evidence type="ECO:0000256" key="16">
    <source>
        <dbReference type="RuleBase" id="RU362081"/>
    </source>
</evidence>
<evidence type="ECO:0000256" key="8">
    <source>
        <dbReference type="ARBA" id="ARBA00022796"/>
    </source>
</evidence>
<dbReference type="GO" id="GO:0055070">
    <property type="term" value="P:copper ion homeostasis"/>
    <property type="evidence" value="ECO:0007669"/>
    <property type="project" value="TreeGrafter"/>
</dbReference>
<evidence type="ECO:0000256" key="2">
    <source>
        <dbReference type="ARBA" id="ARBA00012517"/>
    </source>
</evidence>
<feature type="domain" description="HMA" evidence="18">
    <location>
        <begin position="293"/>
        <end position="363"/>
    </location>
</feature>
<dbReference type="STRING" id="461836.A0A0L0DJR3"/>
<dbReference type="Gene3D" id="3.40.1110.10">
    <property type="entry name" value="Calcium-transporting ATPase, cytoplasmic domain N"/>
    <property type="match status" value="1"/>
</dbReference>
<feature type="transmembrane region" description="Helical" evidence="16">
    <location>
        <begin position="728"/>
        <end position="750"/>
    </location>
</feature>
<dbReference type="SUPFAM" id="SSF81665">
    <property type="entry name" value="Calcium ATPase, transmembrane domain M"/>
    <property type="match status" value="1"/>
</dbReference>
<dbReference type="InterPro" id="IPR006122">
    <property type="entry name" value="HMA_Cu_ion-bd"/>
</dbReference>
<dbReference type="SUPFAM" id="SSF55008">
    <property type="entry name" value="HMA, heavy metal-associated domain"/>
    <property type="match status" value="7"/>
</dbReference>
<dbReference type="PROSITE" id="PS01047">
    <property type="entry name" value="HMA_1"/>
    <property type="match status" value="4"/>
</dbReference>
<keyword evidence="7 16" id="KW-0547">Nucleotide-binding</keyword>
<dbReference type="PRINTS" id="PR00942">
    <property type="entry name" value="CUATPASEI"/>
</dbReference>
<dbReference type="PANTHER" id="PTHR43520">
    <property type="entry name" value="ATP7, ISOFORM B"/>
    <property type="match status" value="1"/>
</dbReference>
<dbReference type="Pfam" id="PF00702">
    <property type="entry name" value="Hydrolase"/>
    <property type="match status" value="1"/>
</dbReference>
<gene>
    <name evidence="19" type="ORF">AMSG_07430</name>
</gene>
<feature type="region of interest" description="Disordered" evidence="17">
    <location>
        <begin position="1399"/>
        <end position="1419"/>
    </location>
</feature>
<feature type="transmembrane region" description="Helical" evidence="16">
    <location>
        <begin position="654"/>
        <end position="674"/>
    </location>
</feature>
<evidence type="ECO:0000256" key="10">
    <source>
        <dbReference type="ARBA" id="ARBA00022842"/>
    </source>
</evidence>